<dbReference type="CDD" id="cd08977">
    <property type="entry name" value="SusD"/>
    <property type="match status" value="1"/>
</dbReference>
<evidence type="ECO:0000256" key="5">
    <source>
        <dbReference type="ARBA" id="ARBA00023237"/>
    </source>
</evidence>
<proteinExistence type="inferred from homology"/>
<evidence type="ECO:0000256" key="3">
    <source>
        <dbReference type="ARBA" id="ARBA00022729"/>
    </source>
</evidence>
<dbReference type="Gene3D" id="1.25.40.390">
    <property type="match status" value="1"/>
</dbReference>
<protein>
    <submittedName>
        <fullName evidence="8">RagB/SusD family nutrient uptake outer membrane protein</fullName>
    </submittedName>
</protein>
<evidence type="ECO:0000313" key="8">
    <source>
        <dbReference type="EMBL" id="MCM8570357.1"/>
    </source>
</evidence>
<name>A0ABT0Z5C5_9FLAO</name>
<organism evidence="8 9">
    <name type="scientific">Gramella jeungdoensis</name>
    <dbReference type="NCBI Taxonomy" id="708091"/>
    <lineage>
        <taxon>Bacteria</taxon>
        <taxon>Pseudomonadati</taxon>
        <taxon>Bacteroidota</taxon>
        <taxon>Flavobacteriia</taxon>
        <taxon>Flavobacteriales</taxon>
        <taxon>Flavobacteriaceae</taxon>
        <taxon>Christiangramia</taxon>
    </lineage>
</organism>
<dbReference type="Pfam" id="PF14322">
    <property type="entry name" value="SusD-like_3"/>
    <property type="match status" value="1"/>
</dbReference>
<evidence type="ECO:0000256" key="4">
    <source>
        <dbReference type="ARBA" id="ARBA00023136"/>
    </source>
</evidence>
<dbReference type="InterPro" id="IPR011990">
    <property type="entry name" value="TPR-like_helical_dom_sf"/>
</dbReference>
<dbReference type="Pfam" id="PF07980">
    <property type="entry name" value="SusD_RagB"/>
    <property type="match status" value="1"/>
</dbReference>
<dbReference type="EMBL" id="JAMSCK010000004">
    <property type="protein sequence ID" value="MCM8570357.1"/>
    <property type="molecule type" value="Genomic_DNA"/>
</dbReference>
<keyword evidence="4" id="KW-0472">Membrane</keyword>
<dbReference type="SUPFAM" id="SSF48452">
    <property type="entry name" value="TPR-like"/>
    <property type="match status" value="1"/>
</dbReference>
<keyword evidence="3" id="KW-0732">Signal</keyword>
<evidence type="ECO:0000259" key="6">
    <source>
        <dbReference type="Pfam" id="PF07980"/>
    </source>
</evidence>
<evidence type="ECO:0000256" key="1">
    <source>
        <dbReference type="ARBA" id="ARBA00004442"/>
    </source>
</evidence>
<evidence type="ECO:0000259" key="7">
    <source>
        <dbReference type="Pfam" id="PF14322"/>
    </source>
</evidence>
<dbReference type="PROSITE" id="PS51257">
    <property type="entry name" value="PROKAR_LIPOPROTEIN"/>
    <property type="match status" value="1"/>
</dbReference>
<dbReference type="InterPro" id="IPR012944">
    <property type="entry name" value="SusD_RagB_dom"/>
</dbReference>
<feature type="domain" description="SusD-like N-terminal" evidence="7">
    <location>
        <begin position="65"/>
        <end position="221"/>
    </location>
</feature>
<evidence type="ECO:0000313" key="9">
    <source>
        <dbReference type="Proteomes" id="UP001155077"/>
    </source>
</evidence>
<comment type="subcellular location">
    <subcellularLocation>
        <location evidence="1">Cell outer membrane</location>
    </subcellularLocation>
</comment>
<comment type="caution">
    <text evidence="8">The sequence shown here is derived from an EMBL/GenBank/DDBJ whole genome shotgun (WGS) entry which is preliminary data.</text>
</comment>
<gene>
    <name evidence="8" type="ORF">NE848_13270</name>
</gene>
<keyword evidence="9" id="KW-1185">Reference proteome</keyword>
<comment type="similarity">
    <text evidence="2">Belongs to the SusD family.</text>
</comment>
<reference evidence="8" key="1">
    <citation type="submission" date="2022-06" db="EMBL/GenBank/DDBJ databases">
        <title>Gramella sediminis sp. nov., isolated from deep-sea sediment of the Indian Ocean.</title>
        <authorList>
            <person name="Yang L."/>
        </authorList>
    </citation>
    <scope>NUCLEOTIDE SEQUENCE</scope>
    <source>
        <strain evidence="8">HMD3159</strain>
    </source>
</reference>
<keyword evidence="5" id="KW-0998">Cell outer membrane</keyword>
<dbReference type="InterPro" id="IPR033985">
    <property type="entry name" value="SusD-like_N"/>
</dbReference>
<sequence length="546" mass="62281">MKNIFYLLSIIGLLSSCDIERFPYDSVETEELLASEGGLESATLGNYAILKGDANGNGFAQQLHRLSEYPGDNVSLSGTTTDPLFYTYNYNNIATNSRTNNFWISSYRAIVGANKVIELAEEGRSPERDQLIGENYYLRALTYFQLANIFGRPYSHGTSNLGVPLKLTSDINDLPDRNTVGEVYSQVVSDLQKAESLMNEPRENPYASKAAAQALLSRVYLYMGENQKAIEYADKVINSGRFSLLSSSQLPDYFQMSPEDNPETIFAFRFLEESDYNHGWYTVGSLYASIEGTGWGEMYASRSFLDLINRHPEDVRKSFIDPQYIMDENGNKVPAVFWIDENFKYQFRVISERGDKLYITHNETEKEIIQDQDGNYYFNDSAGNRIDVTKDYDVYKRNGYPRYYILKTSLQEGVPHLWSPVVSRLGELYLNKAEAYAKLGNTELALENVNVIRERAGIPIYESPADFPEGSDILDIALTERRLELAFEGHRKFDVFRNNRTMNREYPGTHLLGNNPWEVIPPSSDRIIEYIPESQINVQPSLQQNP</sequence>
<feature type="domain" description="RagB/SusD" evidence="6">
    <location>
        <begin position="262"/>
        <end position="546"/>
    </location>
</feature>
<evidence type="ECO:0000256" key="2">
    <source>
        <dbReference type="ARBA" id="ARBA00006275"/>
    </source>
</evidence>
<dbReference type="Proteomes" id="UP001155077">
    <property type="component" value="Unassembled WGS sequence"/>
</dbReference>
<dbReference type="RefSeq" id="WP_252114375.1">
    <property type="nucleotide sequence ID" value="NZ_JAMSCK010000004.1"/>
</dbReference>
<accession>A0ABT0Z5C5</accession>